<keyword evidence="3" id="KW-1185">Reference proteome</keyword>
<feature type="signal peptide" evidence="1">
    <location>
        <begin position="1"/>
        <end position="31"/>
    </location>
</feature>
<gene>
    <name evidence="2" type="ORF">GCM10022247_38370</name>
</gene>
<evidence type="ECO:0008006" key="4">
    <source>
        <dbReference type="Google" id="ProtNLM"/>
    </source>
</evidence>
<comment type="caution">
    <text evidence="2">The sequence shown here is derived from an EMBL/GenBank/DDBJ whole genome shotgun (WGS) entry which is preliminary data.</text>
</comment>
<dbReference type="Proteomes" id="UP001501747">
    <property type="component" value="Unassembled WGS sequence"/>
</dbReference>
<evidence type="ECO:0000313" key="2">
    <source>
        <dbReference type="EMBL" id="GAA4012121.1"/>
    </source>
</evidence>
<protein>
    <recommendedName>
        <fullName evidence="4">Secreted protein</fullName>
    </recommendedName>
</protein>
<organism evidence="2 3">
    <name type="scientific">Allokutzneria multivorans</name>
    <dbReference type="NCBI Taxonomy" id="1142134"/>
    <lineage>
        <taxon>Bacteria</taxon>
        <taxon>Bacillati</taxon>
        <taxon>Actinomycetota</taxon>
        <taxon>Actinomycetes</taxon>
        <taxon>Pseudonocardiales</taxon>
        <taxon>Pseudonocardiaceae</taxon>
        <taxon>Allokutzneria</taxon>
    </lineage>
</organism>
<evidence type="ECO:0000313" key="3">
    <source>
        <dbReference type="Proteomes" id="UP001501747"/>
    </source>
</evidence>
<dbReference type="EMBL" id="BAABAL010000013">
    <property type="protein sequence ID" value="GAA4012121.1"/>
    <property type="molecule type" value="Genomic_DNA"/>
</dbReference>
<sequence length="148" mass="15591">MSSTAARARRFAVVVAATTFLTGLAGASASAGECKINIGGFGIGCGHALNKTTFPLRIASIVKSGGTTCTVRDTGGKVLDRNWRCESRSVRPGAMSPVLGGGQDVDAITFDRSFKVNEHPFKAGEWVKIKSVALCVNLWGSQPHCYTK</sequence>
<reference evidence="3" key="1">
    <citation type="journal article" date="2019" name="Int. J. Syst. Evol. Microbiol.">
        <title>The Global Catalogue of Microorganisms (GCM) 10K type strain sequencing project: providing services to taxonomists for standard genome sequencing and annotation.</title>
        <authorList>
            <consortium name="The Broad Institute Genomics Platform"/>
            <consortium name="The Broad Institute Genome Sequencing Center for Infectious Disease"/>
            <person name="Wu L."/>
            <person name="Ma J."/>
        </authorList>
    </citation>
    <scope>NUCLEOTIDE SEQUENCE [LARGE SCALE GENOMIC DNA]</scope>
    <source>
        <strain evidence="3">JCM 17342</strain>
    </source>
</reference>
<proteinExistence type="predicted"/>
<accession>A0ABP7SIU3</accession>
<keyword evidence="1" id="KW-0732">Signal</keyword>
<name>A0ABP7SIU3_9PSEU</name>
<evidence type="ECO:0000256" key="1">
    <source>
        <dbReference type="SAM" id="SignalP"/>
    </source>
</evidence>
<dbReference type="RefSeq" id="WP_344876634.1">
    <property type="nucleotide sequence ID" value="NZ_BAABAL010000013.1"/>
</dbReference>
<feature type="chain" id="PRO_5046375393" description="Secreted protein" evidence="1">
    <location>
        <begin position="32"/>
        <end position="148"/>
    </location>
</feature>